<dbReference type="PANTHER" id="PTHR43002">
    <property type="entry name" value="GLYCOGEN DEBRANCHING ENZYME"/>
    <property type="match status" value="1"/>
</dbReference>
<evidence type="ECO:0000313" key="7">
    <source>
        <dbReference type="Proteomes" id="UP000722121"/>
    </source>
</evidence>
<evidence type="ECO:0000256" key="2">
    <source>
        <dbReference type="ARBA" id="ARBA00022801"/>
    </source>
</evidence>
<dbReference type="Gene3D" id="2.60.40.10">
    <property type="entry name" value="Immunoglobulins"/>
    <property type="match status" value="1"/>
</dbReference>
<gene>
    <name evidence="6" type="primary">glgX</name>
    <name evidence="6" type="ORF">JYU14_00655</name>
</gene>
<evidence type="ECO:0000256" key="1">
    <source>
        <dbReference type="ARBA" id="ARBA00008061"/>
    </source>
</evidence>
<keyword evidence="2" id="KW-0378">Hydrolase</keyword>
<reference evidence="6 7" key="1">
    <citation type="submission" date="2021-02" db="EMBL/GenBank/DDBJ databases">
        <title>Activity-based single-cell genomes from oceanic crustal fluid captures similar information to metagenomic and metatranscriptomic surveys with orders of magnitude less sampling.</title>
        <authorList>
            <person name="D'Angelo T.S."/>
            <person name="Orcutt B.N."/>
        </authorList>
    </citation>
    <scope>NUCLEOTIDE SEQUENCE [LARGE SCALE GENOMIC DNA]</scope>
    <source>
        <strain evidence="6">AH-315-G07</strain>
    </source>
</reference>
<name>A0ABS3AR52_9BACT</name>
<dbReference type="InterPro" id="IPR004193">
    <property type="entry name" value="Glyco_hydro_13_N"/>
</dbReference>
<dbReference type="CDD" id="cd11326">
    <property type="entry name" value="AmyAc_Glg_debranch"/>
    <property type="match status" value="1"/>
</dbReference>
<evidence type="ECO:0000256" key="4">
    <source>
        <dbReference type="ARBA" id="ARBA00023295"/>
    </source>
</evidence>
<dbReference type="InterPro" id="IPR006047">
    <property type="entry name" value="GH13_cat_dom"/>
</dbReference>
<dbReference type="Proteomes" id="UP000722121">
    <property type="component" value="Unassembled WGS sequence"/>
</dbReference>
<dbReference type="Pfam" id="PF21156">
    <property type="entry name" value="ISOA1-3_C"/>
    <property type="match status" value="1"/>
</dbReference>
<dbReference type="SUPFAM" id="SSF51011">
    <property type="entry name" value="Glycosyl hydrolase domain"/>
    <property type="match status" value="1"/>
</dbReference>
<dbReference type="SUPFAM" id="SSF81296">
    <property type="entry name" value="E set domains"/>
    <property type="match status" value="1"/>
</dbReference>
<dbReference type="NCBIfam" id="TIGR02100">
    <property type="entry name" value="glgX_debranch"/>
    <property type="match status" value="1"/>
</dbReference>
<evidence type="ECO:0000259" key="5">
    <source>
        <dbReference type="SMART" id="SM00642"/>
    </source>
</evidence>
<protein>
    <submittedName>
        <fullName evidence="6">Glycogen debranching protein GlgX</fullName>
    </submittedName>
</protein>
<comment type="caution">
    <text evidence="6">The sequence shown here is derived from an EMBL/GenBank/DDBJ whole genome shotgun (WGS) entry which is preliminary data.</text>
</comment>
<accession>A0ABS3AR52</accession>
<dbReference type="InterPro" id="IPR017853">
    <property type="entry name" value="GH"/>
</dbReference>
<evidence type="ECO:0000256" key="3">
    <source>
        <dbReference type="ARBA" id="ARBA00022946"/>
    </source>
</evidence>
<dbReference type="InterPro" id="IPR044505">
    <property type="entry name" value="GlgX_Isoamylase_N_E_set"/>
</dbReference>
<keyword evidence="4" id="KW-0326">Glycosidase</keyword>
<evidence type="ECO:0000313" key="6">
    <source>
        <dbReference type="EMBL" id="MBN4066579.1"/>
    </source>
</evidence>
<dbReference type="Pfam" id="PF00128">
    <property type="entry name" value="Alpha-amylase"/>
    <property type="match status" value="1"/>
</dbReference>
<comment type="similarity">
    <text evidence="1">Belongs to the glycosyl hydrolase 13 family.</text>
</comment>
<dbReference type="CDD" id="cd02856">
    <property type="entry name" value="E_set_GDE_Isoamylase_N"/>
    <property type="match status" value="1"/>
</dbReference>
<dbReference type="SMART" id="SM00642">
    <property type="entry name" value="Aamy"/>
    <property type="match status" value="1"/>
</dbReference>
<proteinExistence type="inferred from homology"/>
<dbReference type="InterPro" id="IPR048650">
    <property type="entry name" value="ISOA1-3-like_C"/>
</dbReference>
<dbReference type="InterPro" id="IPR013783">
    <property type="entry name" value="Ig-like_fold"/>
</dbReference>
<dbReference type="SUPFAM" id="SSF51445">
    <property type="entry name" value="(Trans)glycosidases"/>
    <property type="match status" value="1"/>
</dbReference>
<dbReference type="InterPro" id="IPR013780">
    <property type="entry name" value="Glyco_hydro_b"/>
</dbReference>
<dbReference type="Pfam" id="PF02922">
    <property type="entry name" value="CBM_48"/>
    <property type="match status" value="1"/>
</dbReference>
<sequence>MEFRKQDLLEVLRGHPEPYGAIRHGDGVNFAIFIQAPTSVSLCLFENDSKEPVHEIELDPTVNRTGEVWHTFVRPIPDGMSYAYRVNGVSDQEKGRLYNQHHYLLDPYAKGVRSKHKWPRNGKTTLSSTSYQPRGVIFGPTEAFDWQGDSHPNIPMEELVIYEMHVRGFTADESSGVNNKGTFLGIIDKIPHLKRLGVNAVELMPVHEFNECEYHLSNPETEERLYNYWGYSTVNFFSPMGGYIVNEKRGLDEFRTMVRELHKNGIEIFLDVVFNHTAEGNERGPFLSFRGLANPVYYMLDNDGHYLNFSGCGNTFNCNHPVVRELIRDSLRYWVSEMHVDGFRFDLASILGRAKDGTPLESPPLIESISLNPTLSHIKLIAEAWDAGGLYQVGSFPSWGEWAEWNGEYRDTIRDFIKGTADKSSLFATRISGSEDLYEHMKTPSKSVNFVTVHDGFTLADLVSYNDKHNLLNGEENKDGNNYNTSWNCGVEGVTEERDVVELRQRQMRNFHLALMVSQGTPMVHMGDEYAHTKLGNNNTWCQDNELNWFLWNQLEKNKAFFRFFRLMIAFRRKHRVLRSPIFLTSQKISWYDSEGKRLNWKEDSRFVAFVLNDTETHQDLYIAFNAFYKQRDTCLPPPSRKGSWYRIVDTSLPSPLDFIEDEQSAPQETSSYTMPPYSALIFKTLH</sequence>
<keyword evidence="3" id="KW-0809">Transit peptide</keyword>
<dbReference type="EMBL" id="JAFITR010000007">
    <property type="protein sequence ID" value="MBN4066579.1"/>
    <property type="molecule type" value="Genomic_DNA"/>
</dbReference>
<dbReference type="Gene3D" id="2.60.40.1180">
    <property type="entry name" value="Golgi alpha-mannosidase II"/>
    <property type="match status" value="1"/>
</dbReference>
<dbReference type="InterPro" id="IPR014756">
    <property type="entry name" value="Ig_E-set"/>
</dbReference>
<dbReference type="InterPro" id="IPR011837">
    <property type="entry name" value="Glycogen_debranch_GlgX"/>
</dbReference>
<feature type="domain" description="Glycosyl hydrolase family 13 catalytic" evidence="5">
    <location>
        <begin position="163"/>
        <end position="572"/>
    </location>
</feature>
<keyword evidence="7" id="KW-1185">Reference proteome</keyword>
<organism evidence="6 7">
    <name type="scientific">Simkania negevensis</name>
    <dbReference type="NCBI Taxonomy" id="83561"/>
    <lineage>
        <taxon>Bacteria</taxon>
        <taxon>Pseudomonadati</taxon>
        <taxon>Chlamydiota</taxon>
        <taxon>Chlamydiia</taxon>
        <taxon>Parachlamydiales</taxon>
        <taxon>Simkaniaceae</taxon>
        <taxon>Simkania</taxon>
    </lineage>
</organism>
<dbReference type="Gene3D" id="3.20.20.80">
    <property type="entry name" value="Glycosidases"/>
    <property type="match status" value="1"/>
</dbReference>